<dbReference type="Gene3D" id="3.30.450.20">
    <property type="entry name" value="PAS domain"/>
    <property type="match status" value="2"/>
</dbReference>
<dbReference type="InterPro" id="IPR000014">
    <property type="entry name" value="PAS"/>
</dbReference>
<evidence type="ECO:0000256" key="5">
    <source>
        <dbReference type="PROSITE-ProRule" id="PRU00169"/>
    </source>
</evidence>
<dbReference type="InterPro" id="IPR003661">
    <property type="entry name" value="HisK_dim/P_dom"/>
</dbReference>
<dbReference type="InterPro" id="IPR005467">
    <property type="entry name" value="His_kinase_dom"/>
</dbReference>
<dbReference type="PANTHER" id="PTHR45339:SF1">
    <property type="entry name" value="HYBRID SIGNAL TRANSDUCTION HISTIDINE KINASE J"/>
    <property type="match status" value="1"/>
</dbReference>
<dbReference type="SMART" id="SM00387">
    <property type="entry name" value="HATPase_c"/>
    <property type="match status" value="1"/>
</dbReference>
<dbReference type="PROSITE" id="PS50112">
    <property type="entry name" value="PAS"/>
    <property type="match status" value="1"/>
</dbReference>
<gene>
    <name evidence="9" type="ORF">N476_15020</name>
</gene>
<keyword evidence="4" id="KW-0902">Two-component regulatory system</keyword>
<dbReference type="SUPFAM" id="SSF55874">
    <property type="entry name" value="ATPase domain of HSP90 chaperone/DNA topoisomerase II/histidine kinase"/>
    <property type="match status" value="1"/>
</dbReference>
<dbReference type="EMBL" id="AUXZ01000070">
    <property type="protein sequence ID" value="KZN50952.1"/>
    <property type="molecule type" value="Genomic_DNA"/>
</dbReference>
<evidence type="ECO:0000259" key="8">
    <source>
        <dbReference type="PROSITE" id="PS50112"/>
    </source>
</evidence>
<dbReference type="InterPro" id="IPR011006">
    <property type="entry name" value="CheY-like_superfamily"/>
</dbReference>
<dbReference type="PROSITE" id="PS50109">
    <property type="entry name" value="HIS_KIN"/>
    <property type="match status" value="1"/>
</dbReference>
<dbReference type="InterPro" id="IPR013655">
    <property type="entry name" value="PAS_fold_3"/>
</dbReference>
<dbReference type="InterPro" id="IPR036890">
    <property type="entry name" value="HATPase_C_sf"/>
</dbReference>
<dbReference type="SUPFAM" id="SSF52172">
    <property type="entry name" value="CheY-like"/>
    <property type="match status" value="1"/>
</dbReference>
<dbReference type="InterPro" id="IPR003594">
    <property type="entry name" value="HATPase_dom"/>
</dbReference>
<dbReference type="CDD" id="cd00130">
    <property type="entry name" value="PAS"/>
    <property type="match status" value="2"/>
</dbReference>
<name>A0A167EM83_9GAMM</name>
<dbReference type="PANTHER" id="PTHR45339">
    <property type="entry name" value="HYBRID SIGNAL TRANSDUCTION HISTIDINE KINASE J"/>
    <property type="match status" value="1"/>
</dbReference>
<evidence type="ECO:0000313" key="9">
    <source>
        <dbReference type="EMBL" id="KZN50952.1"/>
    </source>
</evidence>
<proteinExistence type="predicted"/>
<feature type="domain" description="Histidine kinase" evidence="6">
    <location>
        <begin position="372"/>
        <end position="598"/>
    </location>
</feature>
<dbReference type="SMART" id="SM00448">
    <property type="entry name" value="REC"/>
    <property type="match status" value="1"/>
</dbReference>
<evidence type="ECO:0000313" key="10">
    <source>
        <dbReference type="Proteomes" id="UP000076503"/>
    </source>
</evidence>
<evidence type="ECO:0000259" key="7">
    <source>
        <dbReference type="PROSITE" id="PS50110"/>
    </source>
</evidence>
<accession>A0A167EM83</accession>
<dbReference type="SMART" id="SM00091">
    <property type="entry name" value="PAS"/>
    <property type="match status" value="2"/>
</dbReference>
<dbReference type="InterPro" id="IPR035965">
    <property type="entry name" value="PAS-like_dom_sf"/>
</dbReference>
<dbReference type="PROSITE" id="PS50110">
    <property type="entry name" value="RESPONSE_REGULATORY"/>
    <property type="match status" value="1"/>
</dbReference>
<evidence type="ECO:0000256" key="1">
    <source>
        <dbReference type="ARBA" id="ARBA00000085"/>
    </source>
</evidence>
<dbReference type="Pfam" id="PF00072">
    <property type="entry name" value="Response_reg"/>
    <property type="match status" value="1"/>
</dbReference>
<comment type="catalytic activity">
    <reaction evidence="1">
        <text>ATP + protein L-histidine = ADP + protein N-phospho-L-histidine.</text>
        <dbReference type="EC" id="2.7.13.3"/>
    </reaction>
</comment>
<dbReference type="InterPro" id="IPR004358">
    <property type="entry name" value="Sig_transdc_His_kin-like_C"/>
</dbReference>
<dbReference type="SMART" id="SM00388">
    <property type="entry name" value="HisKA"/>
    <property type="match status" value="1"/>
</dbReference>
<feature type="modified residue" description="4-aspartylphosphate" evidence="5">
    <location>
        <position position="805"/>
    </location>
</feature>
<dbReference type="Gene3D" id="3.30.565.10">
    <property type="entry name" value="Histidine kinase-like ATPase, C-terminal domain"/>
    <property type="match status" value="1"/>
</dbReference>
<organism evidence="9 10">
    <name type="scientific">Pseudoalteromonas luteoviolacea H33</name>
    <dbReference type="NCBI Taxonomy" id="1365251"/>
    <lineage>
        <taxon>Bacteria</taxon>
        <taxon>Pseudomonadati</taxon>
        <taxon>Pseudomonadota</taxon>
        <taxon>Gammaproteobacteria</taxon>
        <taxon>Alteromonadales</taxon>
        <taxon>Pseudoalteromonadaceae</taxon>
        <taxon>Pseudoalteromonas</taxon>
    </lineage>
</organism>
<evidence type="ECO:0000256" key="2">
    <source>
        <dbReference type="ARBA" id="ARBA00012438"/>
    </source>
</evidence>
<dbReference type="Pfam" id="PF08447">
    <property type="entry name" value="PAS_3"/>
    <property type="match status" value="1"/>
</dbReference>
<evidence type="ECO:0000256" key="4">
    <source>
        <dbReference type="ARBA" id="ARBA00023012"/>
    </source>
</evidence>
<dbReference type="PRINTS" id="PR00344">
    <property type="entry name" value="BCTRLSENSOR"/>
</dbReference>
<keyword evidence="3 5" id="KW-0597">Phosphoprotein</keyword>
<feature type="domain" description="PAS" evidence="8">
    <location>
        <begin position="237"/>
        <end position="281"/>
    </location>
</feature>
<dbReference type="CDD" id="cd16922">
    <property type="entry name" value="HATPase_EvgS-ArcB-TorS-like"/>
    <property type="match status" value="1"/>
</dbReference>
<protein>
    <recommendedName>
        <fullName evidence="2">histidine kinase</fullName>
        <ecNumber evidence="2">2.7.13.3</ecNumber>
    </recommendedName>
</protein>
<evidence type="ECO:0000256" key="3">
    <source>
        <dbReference type="ARBA" id="ARBA00022553"/>
    </source>
</evidence>
<dbReference type="SUPFAM" id="SSF47384">
    <property type="entry name" value="Homodimeric domain of signal transducing histidine kinase"/>
    <property type="match status" value="1"/>
</dbReference>
<dbReference type="RefSeq" id="WP_063361719.1">
    <property type="nucleotide sequence ID" value="NZ_AUXZ01000070.1"/>
</dbReference>
<dbReference type="Proteomes" id="UP000076503">
    <property type="component" value="Unassembled WGS sequence"/>
</dbReference>
<sequence>MDSNTPHIITDLNLQIRFVSQAAAELLNKKKFTGLNLKELFEVESITDDLSIGSNQSHRFILDRHNCQDGYCFLLQEQKNNTEHLDFLVDAISSSSIGIWRYNIETKTIYLSDISRRILGVNPNIKLTWRKLLSLVHCDDRALFPLFFENHVQFGVPLQFEFRLKLSGQQSWFGLKGSCINKSSGQWINGTLQDCTVEKTTVIALNDADESKQLAIEAGKIGTWRATKSGNQWLWKWDMLANTIFKLSPEDIGDLNKWIELLHPEDKPRVQAALEDSLGTGVEFKQHYRSILKSGEVIYVFAQGRVGKNYKGEYCRIDGVCVDQTEIHTTQLALKKLNSELETRVNDRTAELHNTLQKAEQANRIKSEFLSMISHELRTPLNGIIGALDLLSHCPLSHEPKDLVETASTSANHLITILNDLLDLNKIEAGKLELETVKFNLPSVISNLVNTFSATAKEKGIELNIFESPADSLILKGDESRFLQILLNILSNAVKFTHCDSVPVKKITVETHINKLNIYQSEVCVSVSDTGVGMSNDTIQKLFTPFTQAEKSTTRKFGGTGLGLSICGKLIDLMGGKICVESKLGVGSKFTVTAPFWLELTENEIEDKSPLNCYIVGKLSDKNQHILTLLQSAFHTNIVNLENKQIISSADVSHNVVLTNDLDMFLDHIETLCAINKVIVYSDRSLVELIALSAPFLAVFANQPITLKLLEKQINAQQQDQLLIEDFSLDFDSDDSIEASLSEEDSPQTAEYDIHDILLVEDNPFNQKLIKSQLAKLGLSCDVANNGAEGFNFWHSGTYKLILTDCHMPKVDGYEMTKQIRTEEAKTDQPPVPIIAVTGAVMQGERDLCSSIGMNDFLCKPIRLNDIKSIMERWYEHST</sequence>
<dbReference type="FunFam" id="3.30.565.10:FF:000010">
    <property type="entry name" value="Sensor histidine kinase RcsC"/>
    <property type="match status" value="1"/>
</dbReference>
<dbReference type="Gene3D" id="3.40.50.2300">
    <property type="match status" value="1"/>
</dbReference>
<dbReference type="SUPFAM" id="SSF55785">
    <property type="entry name" value="PYP-like sensor domain (PAS domain)"/>
    <property type="match status" value="2"/>
</dbReference>
<evidence type="ECO:0000259" key="6">
    <source>
        <dbReference type="PROSITE" id="PS50109"/>
    </source>
</evidence>
<dbReference type="InterPro" id="IPR036097">
    <property type="entry name" value="HisK_dim/P_sf"/>
</dbReference>
<dbReference type="Gene3D" id="1.10.287.130">
    <property type="match status" value="1"/>
</dbReference>
<dbReference type="PATRIC" id="fig|1365251.3.peg.2224"/>
<dbReference type="EC" id="2.7.13.3" evidence="2"/>
<feature type="domain" description="Response regulatory" evidence="7">
    <location>
        <begin position="756"/>
        <end position="875"/>
    </location>
</feature>
<dbReference type="AlphaFoldDB" id="A0A167EM83"/>
<dbReference type="InterPro" id="IPR001789">
    <property type="entry name" value="Sig_transdc_resp-reg_receiver"/>
</dbReference>
<reference evidence="9 10" key="1">
    <citation type="submission" date="2013-07" db="EMBL/GenBank/DDBJ databases">
        <title>Comparative Genomic and Metabolomic Analysis of Twelve Strains of Pseudoalteromonas luteoviolacea.</title>
        <authorList>
            <person name="Vynne N.G."/>
            <person name="Mansson M."/>
            <person name="Gram L."/>
        </authorList>
    </citation>
    <scope>NUCLEOTIDE SEQUENCE [LARGE SCALE GENOMIC DNA]</scope>
    <source>
        <strain evidence="9 10">H33</strain>
    </source>
</reference>
<dbReference type="CDD" id="cd17546">
    <property type="entry name" value="REC_hyHK_CKI1_RcsC-like"/>
    <property type="match status" value="1"/>
</dbReference>
<comment type="caution">
    <text evidence="9">The sequence shown here is derived from an EMBL/GenBank/DDBJ whole genome shotgun (WGS) entry which is preliminary data.</text>
</comment>
<dbReference type="Pfam" id="PF02518">
    <property type="entry name" value="HATPase_c"/>
    <property type="match status" value="1"/>
</dbReference>
<dbReference type="CDD" id="cd00082">
    <property type="entry name" value="HisKA"/>
    <property type="match status" value="1"/>
</dbReference>
<dbReference type="Pfam" id="PF00512">
    <property type="entry name" value="HisKA"/>
    <property type="match status" value="1"/>
</dbReference>
<dbReference type="GO" id="GO:0000155">
    <property type="term" value="F:phosphorelay sensor kinase activity"/>
    <property type="evidence" value="ECO:0007669"/>
    <property type="project" value="InterPro"/>
</dbReference>